<evidence type="ECO:0000313" key="2">
    <source>
        <dbReference type="Proteomes" id="UP001501867"/>
    </source>
</evidence>
<evidence type="ECO:0000313" key="1">
    <source>
        <dbReference type="EMBL" id="GAA0271095.1"/>
    </source>
</evidence>
<proteinExistence type="predicted"/>
<keyword evidence="2" id="KW-1185">Reference proteome</keyword>
<dbReference type="EMBL" id="BAAABV010000005">
    <property type="protein sequence ID" value="GAA0271095.1"/>
    <property type="molecule type" value="Genomic_DNA"/>
</dbReference>
<sequence length="72" mass="7397">MLAQAAESVLGPAALRAGVAYEQKPDGQRALLFTPAMLGKIHCGRPSGRGVTAGRPGRLQFAITTHTAGVPT</sequence>
<organism evidence="1 2">
    <name type="scientific">Streptomyces polychromogenes</name>
    <dbReference type="NCBI Taxonomy" id="67342"/>
    <lineage>
        <taxon>Bacteria</taxon>
        <taxon>Bacillati</taxon>
        <taxon>Actinomycetota</taxon>
        <taxon>Actinomycetes</taxon>
        <taxon>Kitasatosporales</taxon>
        <taxon>Streptomycetaceae</taxon>
        <taxon>Streptomyces</taxon>
    </lineage>
</organism>
<comment type="caution">
    <text evidence="1">The sequence shown here is derived from an EMBL/GenBank/DDBJ whole genome shotgun (WGS) entry which is preliminary data.</text>
</comment>
<gene>
    <name evidence="1" type="ORF">GCM10010302_05830</name>
</gene>
<protein>
    <submittedName>
        <fullName evidence="1">Uncharacterized protein</fullName>
    </submittedName>
</protein>
<reference evidence="1 2" key="1">
    <citation type="journal article" date="2019" name="Int. J. Syst. Evol. Microbiol.">
        <title>The Global Catalogue of Microorganisms (GCM) 10K type strain sequencing project: providing services to taxonomists for standard genome sequencing and annotation.</title>
        <authorList>
            <consortium name="The Broad Institute Genomics Platform"/>
            <consortium name="The Broad Institute Genome Sequencing Center for Infectious Disease"/>
            <person name="Wu L."/>
            <person name="Ma J."/>
        </authorList>
    </citation>
    <scope>NUCLEOTIDE SEQUENCE [LARGE SCALE GENOMIC DNA]</scope>
    <source>
        <strain evidence="1 2">JCM 4505</strain>
    </source>
</reference>
<dbReference type="Proteomes" id="UP001501867">
    <property type="component" value="Unassembled WGS sequence"/>
</dbReference>
<accession>A0ABN0V200</accession>
<name>A0ABN0V200_9ACTN</name>